<dbReference type="InterPro" id="IPR011527">
    <property type="entry name" value="ABC1_TM_dom"/>
</dbReference>
<evidence type="ECO:0000256" key="6">
    <source>
        <dbReference type="ARBA" id="ARBA00023136"/>
    </source>
</evidence>
<gene>
    <name evidence="10" type="ORF">HMPREF9473_00312</name>
</gene>
<dbReference type="PROSITE" id="PS50929">
    <property type="entry name" value="ABC_TM1F"/>
    <property type="match status" value="1"/>
</dbReference>
<dbReference type="InterPro" id="IPR003593">
    <property type="entry name" value="AAA+_ATPase"/>
</dbReference>
<dbReference type="GO" id="GO:0005886">
    <property type="term" value="C:plasma membrane"/>
    <property type="evidence" value="ECO:0007669"/>
    <property type="project" value="UniProtKB-SubCell"/>
</dbReference>
<dbReference type="GO" id="GO:0016887">
    <property type="term" value="F:ATP hydrolysis activity"/>
    <property type="evidence" value="ECO:0007669"/>
    <property type="project" value="InterPro"/>
</dbReference>
<dbReference type="SUPFAM" id="SSF52540">
    <property type="entry name" value="P-loop containing nucleoside triphosphate hydrolases"/>
    <property type="match status" value="1"/>
</dbReference>
<feature type="transmembrane region" description="Helical" evidence="7">
    <location>
        <begin position="237"/>
        <end position="265"/>
    </location>
</feature>
<reference evidence="10 11" key="1">
    <citation type="submission" date="2011-08" db="EMBL/GenBank/DDBJ databases">
        <title>The Genome Sequence of Clostridium hathewayi WAL-18680.</title>
        <authorList>
            <consortium name="The Broad Institute Genome Sequencing Platform"/>
            <person name="Earl A."/>
            <person name="Ward D."/>
            <person name="Feldgarden M."/>
            <person name="Gevers D."/>
            <person name="Finegold S.M."/>
            <person name="Summanen P.H."/>
            <person name="Molitoris D.R."/>
            <person name="Song M."/>
            <person name="Daigneault M."/>
            <person name="Allen-Vercoe E."/>
            <person name="Young S.K."/>
            <person name="Zeng Q."/>
            <person name="Gargeya S."/>
            <person name="Fitzgerald M."/>
            <person name="Haas B."/>
            <person name="Abouelleil A."/>
            <person name="Alvarado L."/>
            <person name="Arachchi H.M."/>
            <person name="Berlin A."/>
            <person name="Brown A."/>
            <person name="Chapman S.B."/>
            <person name="Chen Z."/>
            <person name="Dunbar C."/>
            <person name="Freedman E."/>
            <person name="Gearin G."/>
            <person name="Gellesch M."/>
            <person name="Goldberg J."/>
            <person name="Griggs A."/>
            <person name="Gujja S."/>
            <person name="Heiman D."/>
            <person name="Howarth C."/>
            <person name="Larson L."/>
            <person name="Lui A."/>
            <person name="MacDonald P.J.P."/>
            <person name="Montmayeur A."/>
            <person name="Murphy C."/>
            <person name="Neiman D."/>
            <person name="Pearson M."/>
            <person name="Priest M."/>
            <person name="Roberts A."/>
            <person name="Saif S."/>
            <person name="Shea T."/>
            <person name="Shenoy N."/>
            <person name="Sisk P."/>
            <person name="Stolte C."/>
            <person name="Sykes S."/>
            <person name="Wortman J."/>
            <person name="Nusbaum C."/>
            <person name="Birren B."/>
        </authorList>
    </citation>
    <scope>NUCLEOTIDE SEQUENCE [LARGE SCALE GENOMIC DNA]</scope>
    <source>
        <strain evidence="10 11">WAL-18680</strain>
    </source>
</reference>
<dbReference type="PANTHER" id="PTHR43394:SF1">
    <property type="entry name" value="ATP-BINDING CASSETTE SUB-FAMILY B MEMBER 10, MITOCHONDRIAL"/>
    <property type="match status" value="1"/>
</dbReference>
<dbReference type="AlphaFoldDB" id="G5I9X2"/>
<comment type="caution">
    <text evidence="10">The sequence shown here is derived from an EMBL/GenBank/DDBJ whole genome shotgun (WGS) entry which is preliminary data.</text>
</comment>
<keyword evidence="5 7" id="KW-1133">Transmembrane helix</keyword>
<dbReference type="PANTHER" id="PTHR43394">
    <property type="entry name" value="ATP-DEPENDENT PERMEASE MDL1, MITOCHONDRIAL"/>
    <property type="match status" value="1"/>
</dbReference>
<feature type="transmembrane region" description="Helical" evidence="7">
    <location>
        <begin position="127"/>
        <end position="148"/>
    </location>
</feature>
<evidence type="ECO:0000256" key="7">
    <source>
        <dbReference type="SAM" id="Phobius"/>
    </source>
</evidence>
<dbReference type="Gene3D" id="1.20.1560.10">
    <property type="entry name" value="ABC transporter type 1, transmembrane domain"/>
    <property type="match status" value="1"/>
</dbReference>
<dbReference type="OrthoDB" id="9762778at2"/>
<dbReference type="CDD" id="cd07346">
    <property type="entry name" value="ABC_6TM_exporters"/>
    <property type="match status" value="1"/>
</dbReference>
<feature type="transmembrane region" description="Helical" evidence="7">
    <location>
        <begin position="154"/>
        <end position="174"/>
    </location>
</feature>
<proteinExistence type="predicted"/>
<dbReference type="Pfam" id="PF00005">
    <property type="entry name" value="ABC_tran"/>
    <property type="match status" value="1"/>
</dbReference>
<name>G5I9X2_9FIRM</name>
<evidence type="ECO:0000259" key="8">
    <source>
        <dbReference type="PROSITE" id="PS50893"/>
    </source>
</evidence>
<dbReference type="HOGENOM" id="CLU_000604_84_3_9"/>
<dbReference type="EMBL" id="ADLN01000001">
    <property type="protein sequence ID" value="EHI61861.1"/>
    <property type="molecule type" value="Genomic_DNA"/>
</dbReference>
<dbReference type="PROSITE" id="PS50893">
    <property type="entry name" value="ABC_TRANSPORTER_2"/>
    <property type="match status" value="1"/>
</dbReference>
<accession>G5I9X2</accession>
<keyword evidence="6 7" id="KW-0472">Membrane</keyword>
<dbReference type="GO" id="GO:0015421">
    <property type="term" value="F:ABC-type oligopeptide transporter activity"/>
    <property type="evidence" value="ECO:0007669"/>
    <property type="project" value="TreeGrafter"/>
</dbReference>
<dbReference type="InterPro" id="IPR017871">
    <property type="entry name" value="ABC_transporter-like_CS"/>
</dbReference>
<dbReference type="PATRIC" id="fig|742737.3.peg.307"/>
<dbReference type="InterPro" id="IPR036640">
    <property type="entry name" value="ABC1_TM_sf"/>
</dbReference>
<dbReference type="InterPro" id="IPR003439">
    <property type="entry name" value="ABC_transporter-like_ATP-bd"/>
</dbReference>
<evidence type="ECO:0000313" key="11">
    <source>
        <dbReference type="Proteomes" id="UP000005384"/>
    </source>
</evidence>
<feature type="domain" description="ABC transporter" evidence="8">
    <location>
        <begin position="312"/>
        <end position="544"/>
    </location>
</feature>
<sequence length="545" mass="62728">MFHREINQTFRQLRKTQILTMCLSIIKIVLRFSLLIQIQKTVDSISLNNLNVTQGYLKSCIWLLVIFFLMNCIFQYFFRNLQYTSHYTLMKSLFGLAFEKDYSFHMKYVPSAVLSMIKDDSKFIADWNSIGVILITGHVMTLVMAFLLMLHYNVVITAVIFLFILFCFVVTHFISKKIGNKTYDLQVSNTELNQRMMDYLGGVKDVKQYKKESFFQKRLSDFIDGNTYKHSKSISQYYSVFTSTYAMLTVALPILTILIGAILILNNQYTIGELIATYVLVGNLQEPVQVIPDYLNQRRQALKMQNKIMPILEDNSISYAHEKLDAFQEFSFHSDAYVFEDGKVILKDIDFTIQKGEPVIIKGESGKGKSSLLNLISRFCGTDGQAVSMEYNGIPVETIAPDVYYQHVLQGQQLPYIFRDTVQENITLGEAVDEETLKEVIHTVCMEEFVGMKGLDYLLEQDGENISGGQKQRIGLARVLVRRPDILMLDEPTSALDPELINMITERIVKYCERYQIALVLVSHNDSFEKYYQRAEAGQVKMIQV</sequence>
<feature type="domain" description="ABC transmembrane type-1" evidence="9">
    <location>
        <begin position="18"/>
        <end position="300"/>
    </location>
</feature>
<keyword evidence="4" id="KW-0067">ATP-binding</keyword>
<evidence type="ECO:0008006" key="12">
    <source>
        <dbReference type="Google" id="ProtNLM"/>
    </source>
</evidence>
<evidence type="ECO:0000313" key="10">
    <source>
        <dbReference type="EMBL" id="EHI61861.1"/>
    </source>
</evidence>
<dbReference type="Proteomes" id="UP000005384">
    <property type="component" value="Unassembled WGS sequence"/>
</dbReference>
<keyword evidence="11" id="KW-1185">Reference proteome</keyword>
<dbReference type="PROSITE" id="PS00211">
    <property type="entry name" value="ABC_TRANSPORTER_1"/>
    <property type="match status" value="1"/>
</dbReference>
<dbReference type="GO" id="GO:0005524">
    <property type="term" value="F:ATP binding"/>
    <property type="evidence" value="ECO:0007669"/>
    <property type="project" value="UniProtKB-KW"/>
</dbReference>
<feature type="transmembrane region" description="Helical" evidence="7">
    <location>
        <begin position="56"/>
        <end position="78"/>
    </location>
</feature>
<evidence type="ECO:0000256" key="1">
    <source>
        <dbReference type="ARBA" id="ARBA00004651"/>
    </source>
</evidence>
<evidence type="ECO:0000259" key="9">
    <source>
        <dbReference type="PROSITE" id="PS50929"/>
    </source>
</evidence>
<keyword evidence="2 7" id="KW-0812">Transmembrane</keyword>
<dbReference type="Pfam" id="PF00664">
    <property type="entry name" value="ABC_membrane"/>
    <property type="match status" value="1"/>
</dbReference>
<evidence type="ECO:0000256" key="4">
    <source>
        <dbReference type="ARBA" id="ARBA00022840"/>
    </source>
</evidence>
<protein>
    <recommendedName>
        <fullName evidence="12">ABC transporter domain-containing protein</fullName>
    </recommendedName>
</protein>
<feature type="transmembrane region" description="Helical" evidence="7">
    <location>
        <begin position="18"/>
        <end position="36"/>
    </location>
</feature>
<dbReference type="SMART" id="SM00382">
    <property type="entry name" value="AAA"/>
    <property type="match status" value="1"/>
</dbReference>
<evidence type="ECO:0000256" key="3">
    <source>
        <dbReference type="ARBA" id="ARBA00022741"/>
    </source>
</evidence>
<keyword evidence="3" id="KW-0547">Nucleotide-binding</keyword>
<dbReference type="SUPFAM" id="SSF90123">
    <property type="entry name" value="ABC transporter transmembrane region"/>
    <property type="match status" value="1"/>
</dbReference>
<evidence type="ECO:0000256" key="2">
    <source>
        <dbReference type="ARBA" id="ARBA00022692"/>
    </source>
</evidence>
<evidence type="ECO:0000256" key="5">
    <source>
        <dbReference type="ARBA" id="ARBA00022989"/>
    </source>
</evidence>
<dbReference type="InterPro" id="IPR027417">
    <property type="entry name" value="P-loop_NTPase"/>
</dbReference>
<dbReference type="InterPro" id="IPR039421">
    <property type="entry name" value="Type_1_exporter"/>
</dbReference>
<organism evidence="10 11">
    <name type="scientific">Hungatella hathewayi WAL-18680</name>
    <dbReference type="NCBI Taxonomy" id="742737"/>
    <lineage>
        <taxon>Bacteria</taxon>
        <taxon>Bacillati</taxon>
        <taxon>Bacillota</taxon>
        <taxon>Clostridia</taxon>
        <taxon>Lachnospirales</taxon>
        <taxon>Lachnospiraceae</taxon>
        <taxon>Hungatella</taxon>
    </lineage>
</organism>
<dbReference type="CDD" id="cd03228">
    <property type="entry name" value="ABCC_MRP_Like"/>
    <property type="match status" value="1"/>
</dbReference>
<dbReference type="Gene3D" id="3.40.50.300">
    <property type="entry name" value="P-loop containing nucleotide triphosphate hydrolases"/>
    <property type="match status" value="1"/>
</dbReference>
<comment type="subcellular location">
    <subcellularLocation>
        <location evidence="1">Cell membrane</location>
        <topology evidence="1">Multi-pass membrane protein</topology>
    </subcellularLocation>
</comment>